<gene>
    <name evidence="2" type="ORF">H5410_062168</name>
</gene>
<reference evidence="2 3" key="1">
    <citation type="submission" date="2020-09" db="EMBL/GenBank/DDBJ databases">
        <title>De no assembly of potato wild relative species, Solanum commersonii.</title>
        <authorList>
            <person name="Cho K."/>
        </authorList>
    </citation>
    <scope>NUCLEOTIDE SEQUENCE [LARGE SCALE GENOMIC DNA]</scope>
    <source>
        <strain evidence="2">LZ3.2</strain>
        <tissue evidence="2">Leaf</tissue>
    </source>
</reference>
<dbReference type="EMBL" id="JACXVP010000012">
    <property type="protein sequence ID" value="KAG5572402.1"/>
    <property type="molecule type" value="Genomic_DNA"/>
</dbReference>
<dbReference type="Proteomes" id="UP000824120">
    <property type="component" value="Chromosome 12"/>
</dbReference>
<feature type="compositionally biased region" description="Low complexity" evidence="1">
    <location>
        <begin position="59"/>
        <end position="75"/>
    </location>
</feature>
<evidence type="ECO:0000256" key="1">
    <source>
        <dbReference type="SAM" id="MobiDB-lite"/>
    </source>
</evidence>
<feature type="region of interest" description="Disordered" evidence="1">
    <location>
        <begin position="1"/>
        <end position="79"/>
    </location>
</feature>
<proteinExistence type="predicted"/>
<feature type="compositionally biased region" description="Basic residues" evidence="1">
    <location>
        <begin position="195"/>
        <end position="222"/>
    </location>
</feature>
<evidence type="ECO:0000313" key="2">
    <source>
        <dbReference type="EMBL" id="KAG5572402.1"/>
    </source>
</evidence>
<comment type="caution">
    <text evidence="2">The sequence shown here is derived from an EMBL/GenBank/DDBJ whole genome shotgun (WGS) entry which is preliminary data.</text>
</comment>
<feature type="region of interest" description="Disordered" evidence="1">
    <location>
        <begin position="156"/>
        <end position="231"/>
    </location>
</feature>
<sequence>MTNSSSSSRLSVSQEIETPSSFKFSISPQEESLSTPACGVGETDEFVTPRNEVVASPALKSGSRRIGSSSKLGLSQKRHSTNLLEQELRSLEQVPHSAQLVFGQTSKSFDIDSEKDEKEDTPLVWRRKGVRGDNVVNLTVSDPEAIDVVPETKFDDELTESERKRKRKGKGKMVDSYTKGRRKRRYVTKVERVKAKGGPKSAKKSPVKKDKVNKRAPVKPKPLKGPGPSVQKPVEENVLIREECIAKVEKQKVLNERVFNPEILTKFVMSTLFYFVSLQSWEHLFEAPAPY</sequence>
<accession>A0A9J5WA39</accession>
<dbReference type="OrthoDB" id="1318747at2759"/>
<keyword evidence="3" id="KW-1185">Reference proteome</keyword>
<protein>
    <submittedName>
        <fullName evidence="2">Uncharacterized protein</fullName>
    </submittedName>
</protein>
<feature type="compositionally biased region" description="Polar residues" evidence="1">
    <location>
        <begin position="14"/>
        <end position="35"/>
    </location>
</feature>
<evidence type="ECO:0000313" key="3">
    <source>
        <dbReference type="Proteomes" id="UP000824120"/>
    </source>
</evidence>
<organism evidence="2 3">
    <name type="scientific">Solanum commersonii</name>
    <name type="common">Commerson's wild potato</name>
    <name type="synonym">Commerson's nightshade</name>
    <dbReference type="NCBI Taxonomy" id="4109"/>
    <lineage>
        <taxon>Eukaryota</taxon>
        <taxon>Viridiplantae</taxon>
        <taxon>Streptophyta</taxon>
        <taxon>Embryophyta</taxon>
        <taxon>Tracheophyta</taxon>
        <taxon>Spermatophyta</taxon>
        <taxon>Magnoliopsida</taxon>
        <taxon>eudicotyledons</taxon>
        <taxon>Gunneridae</taxon>
        <taxon>Pentapetalae</taxon>
        <taxon>asterids</taxon>
        <taxon>lamiids</taxon>
        <taxon>Solanales</taxon>
        <taxon>Solanaceae</taxon>
        <taxon>Solanoideae</taxon>
        <taxon>Solaneae</taxon>
        <taxon>Solanum</taxon>
    </lineage>
</organism>
<feature type="compositionally biased region" description="Low complexity" evidence="1">
    <location>
        <begin position="1"/>
        <end position="13"/>
    </location>
</feature>
<dbReference type="AlphaFoldDB" id="A0A9J5WA39"/>
<name>A0A9J5WA39_SOLCO</name>